<dbReference type="SUPFAM" id="SSF52096">
    <property type="entry name" value="ClpP/crotonase"/>
    <property type="match status" value="1"/>
</dbReference>
<dbReference type="InterPro" id="IPR001753">
    <property type="entry name" value="Enoyl-CoA_hydra/iso"/>
</dbReference>
<evidence type="ECO:0000256" key="4">
    <source>
        <dbReference type="RuleBase" id="RU003707"/>
    </source>
</evidence>
<evidence type="ECO:0000256" key="2">
    <source>
        <dbReference type="ARBA" id="ARBA00023098"/>
    </source>
</evidence>
<evidence type="ECO:0000313" key="6">
    <source>
        <dbReference type="EMBL" id="MCD2195747.1"/>
    </source>
</evidence>
<accession>A0ABS8PBW5</accession>
<keyword evidence="3" id="KW-0456">Lyase</keyword>
<name>A0ABS8PBW5_9PSEU</name>
<dbReference type="PROSITE" id="PS00166">
    <property type="entry name" value="ENOYL_COA_HYDRATASE"/>
    <property type="match status" value="1"/>
</dbReference>
<keyword evidence="7" id="KW-1185">Reference proteome</keyword>
<sequence>MAVRTETHDRVLLARIERAEKRNAIDEATARGIDDALNRFQDDPGLWAAVLTGTPELFCAGTDIVAGPGEPTARGGPYGVIRRDHTKPLIAAVEGLALGGGFEIAMACDLVVASTTASFGLPETRRGLVANSGALLRAARCLPRNVARELLITGTRLDGRRAYDIGFVNRLTEPGGAVEGALELAAEIAESSPAAVSATLQALEEQWARDEQEGWAATARAERRIAAGPDKQEGLDAFAAKRSPRWRDPAS</sequence>
<organism evidence="6 7">
    <name type="scientific">Actinomycetospora endophytica</name>
    <dbReference type="NCBI Taxonomy" id="2291215"/>
    <lineage>
        <taxon>Bacteria</taxon>
        <taxon>Bacillati</taxon>
        <taxon>Actinomycetota</taxon>
        <taxon>Actinomycetes</taxon>
        <taxon>Pseudonocardiales</taxon>
        <taxon>Pseudonocardiaceae</taxon>
        <taxon>Actinomycetospora</taxon>
    </lineage>
</organism>
<dbReference type="Gene3D" id="3.90.226.10">
    <property type="entry name" value="2-enoyl-CoA Hydratase, Chain A, domain 1"/>
    <property type="match status" value="1"/>
</dbReference>
<proteinExistence type="inferred from homology"/>
<dbReference type="InterPro" id="IPR029045">
    <property type="entry name" value="ClpP/crotonase-like_dom_sf"/>
</dbReference>
<dbReference type="CDD" id="cd06558">
    <property type="entry name" value="crotonase-like"/>
    <property type="match status" value="1"/>
</dbReference>
<dbReference type="PANTHER" id="PTHR11941">
    <property type="entry name" value="ENOYL-COA HYDRATASE-RELATED"/>
    <property type="match status" value="1"/>
</dbReference>
<gene>
    <name evidence="6" type="ORF">LQ327_20455</name>
</gene>
<protein>
    <submittedName>
        <fullName evidence="6">Enoyl-CoA hydratase-related protein</fullName>
    </submittedName>
</protein>
<dbReference type="PANTHER" id="PTHR11941:SF169">
    <property type="entry name" value="(7AS)-7A-METHYL-1,5-DIOXO-2,3,5,6,7,7A-HEXAHYDRO-1H-INDENE-CARBOXYL-COA HYDROLASE"/>
    <property type="match status" value="1"/>
</dbReference>
<comment type="caution">
    <text evidence="6">The sequence shown here is derived from an EMBL/GenBank/DDBJ whole genome shotgun (WGS) entry which is preliminary data.</text>
</comment>
<dbReference type="InterPro" id="IPR018376">
    <property type="entry name" value="Enoyl-CoA_hyd/isom_CS"/>
</dbReference>
<feature type="compositionally biased region" description="Basic and acidic residues" evidence="5">
    <location>
        <begin position="224"/>
        <end position="234"/>
    </location>
</feature>
<dbReference type="RefSeq" id="WP_230737124.1">
    <property type="nucleotide sequence ID" value="NZ_JAJNDB010000004.1"/>
</dbReference>
<reference evidence="6 7" key="1">
    <citation type="submission" date="2021-11" db="EMBL/GenBank/DDBJ databases">
        <title>Draft genome sequence of Actinomycetospora sp. SF1 isolated from the rhizosphere soil.</title>
        <authorList>
            <person name="Duangmal K."/>
            <person name="Chantavorakit T."/>
        </authorList>
    </citation>
    <scope>NUCLEOTIDE SEQUENCE [LARGE SCALE GENOMIC DNA]</scope>
    <source>
        <strain evidence="6 7">TBRC 5722</strain>
    </source>
</reference>
<feature type="region of interest" description="Disordered" evidence="5">
    <location>
        <begin position="224"/>
        <end position="251"/>
    </location>
</feature>
<dbReference type="Pfam" id="PF00378">
    <property type="entry name" value="ECH_1"/>
    <property type="match status" value="1"/>
</dbReference>
<evidence type="ECO:0000256" key="5">
    <source>
        <dbReference type="SAM" id="MobiDB-lite"/>
    </source>
</evidence>
<keyword evidence="2" id="KW-0443">Lipid metabolism</keyword>
<dbReference type="Proteomes" id="UP001199469">
    <property type="component" value="Unassembled WGS sequence"/>
</dbReference>
<evidence type="ECO:0000256" key="3">
    <source>
        <dbReference type="ARBA" id="ARBA00023239"/>
    </source>
</evidence>
<dbReference type="EMBL" id="JAJNDB010000004">
    <property type="protein sequence ID" value="MCD2195747.1"/>
    <property type="molecule type" value="Genomic_DNA"/>
</dbReference>
<evidence type="ECO:0000256" key="1">
    <source>
        <dbReference type="ARBA" id="ARBA00005254"/>
    </source>
</evidence>
<evidence type="ECO:0000313" key="7">
    <source>
        <dbReference type="Proteomes" id="UP001199469"/>
    </source>
</evidence>
<comment type="similarity">
    <text evidence="1 4">Belongs to the enoyl-CoA hydratase/isomerase family.</text>
</comment>